<feature type="region of interest" description="Disordered" evidence="2">
    <location>
        <begin position="386"/>
        <end position="406"/>
    </location>
</feature>
<proteinExistence type="predicted"/>
<dbReference type="GO" id="GO:0045793">
    <property type="term" value="P:positive regulation of cell size"/>
    <property type="evidence" value="ECO:0007669"/>
    <property type="project" value="TreeGrafter"/>
</dbReference>
<feature type="compositionally biased region" description="Polar residues" evidence="2">
    <location>
        <begin position="446"/>
        <end position="468"/>
    </location>
</feature>
<dbReference type="PANTHER" id="PTHR15917">
    <property type="match status" value="1"/>
</dbReference>
<keyword evidence="3" id="KW-1185">Reference proteome</keyword>
<reference evidence="3" key="1">
    <citation type="journal article" date="2016" name="Nat. Commun.">
        <title>The channel catfish genome sequence provides insights into the evolution of scale formation in teleosts.</title>
        <authorList>
            <person name="Liu Z."/>
            <person name="Liu S."/>
            <person name="Yao J."/>
            <person name="Bao L."/>
            <person name="Zhang J."/>
            <person name="Li Y."/>
            <person name="Jiang C."/>
            <person name="Sun L."/>
            <person name="Wang R."/>
            <person name="Zhang Y."/>
            <person name="Zhou T."/>
            <person name="Zeng Q."/>
            <person name="Fu Q."/>
            <person name="Gao S."/>
            <person name="Li N."/>
            <person name="Koren S."/>
            <person name="Jiang Y."/>
            <person name="Zimin A."/>
            <person name="Xu P."/>
            <person name="Phillippy A.M."/>
            <person name="Geng X."/>
            <person name="Song L."/>
            <person name="Sun F."/>
            <person name="Li C."/>
            <person name="Wang X."/>
            <person name="Chen A."/>
            <person name="Jin Y."/>
            <person name="Yuan Z."/>
            <person name="Yang Y."/>
            <person name="Tan S."/>
            <person name="Peatman E."/>
            <person name="Lu J."/>
            <person name="Qin Z."/>
            <person name="Dunham R."/>
            <person name="Li Z."/>
            <person name="Sonstegard T."/>
            <person name="Feng J."/>
            <person name="Danzmann R.G."/>
            <person name="Schroeder S."/>
            <person name="Scheffler B."/>
            <person name="Duke M.V."/>
            <person name="Ballard L."/>
            <person name="Kucuktas H."/>
            <person name="Kaltenboeck L."/>
            <person name="Liu H."/>
            <person name="Armbruster J."/>
            <person name="Xie Y."/>
            <person name="Kirby M.L."/>
            <person name="Tian Y."/>
            <person name="Flanagan M.E."/>
            <person name="Mu W."/>
            <person name="Waldbieser G.C."/>
        </authorList>
    </citation>
    <scope>NUCLEOTIDE SEQUENCE [LARGE SCALE GENOMIC DNA]</scope>
    <source>
        <strain evidence="3">SDA103</strain>
    </source>
</reference>
<dbReference type="RefSeq" id="XP_017351492.1">
    <property type="nucleotide sequence ID" value="XM_017496003.3"/>
</dbReference>
<feature type="compositionally biased region" description="Basic and acidic residues" evidence="2">
    <location>
        <begin position="480"/>
        <end position="496"/>
    </location>
</feature>
<feature type="compositionally biased region" description="Basic and acidic residues" evidence="2">
    <location>
        <begin position="386"/>
        <end position="397"/>
    </location>
</feature>
<gene>
    <name evidence="4" type="primary">si:ch211-178n15.1</name>
</gene>
<keyword evidence="1" id="KW-0175">Coiled coil</keyword>
<feature type="region of interest" description="Disordered" evidence="2">
    <location>
        <begin position="293"/>
        <end position="314"/>
    </location>
</feature>
<dbReference type="GeneID" id="108280694"/>
<evidence type="ECO:0000313" key="4">
    <source>
        <dbReference type="RefSeq" id="XP_017351492.1"/>
    </source>
</evidence>
<dbReference type="AlphaFoldDB" id="A0A2D0T9E1"/>
<reference evidence="4" key="2">
    <citation type="submission" date="2025-08" db="UniProtKB">
        <authorList>
            <consortium name="RefSeq"/>
        </authorList>
    </citation>
    <scope>IDENTIFICATION</scope>
    <source>
        <tissue evidence="4">Blood</tissue>
    </source>
</reference>
<protein>
    <submittedName>
        <fullName evidence="4">Uncharacterized protein si:ch211-178n15.1</fullName>
    </submittedName>
</protein>
<dbReference type="KEGG" id="ipu:108280694"/>
<name>A0A2D0T9E1_ICTPU</name>
<dbReference type="PANTHER" id="PTHR15917:SF0">
    <property type="entry name" value="PROTEIN LARGEN"/>
    <property type="match status" value="1"/>
</dbReference>
<dbReference type="InterPro" id="IPR027997">
    <property type="entry name" value="Largen/INSYN1"/>
</dbReference>
<dbReference type="GO" id="GO:0045727">
    <property type="term" value="P:positive regulation of translation"/>
    <property type="evidence" value="ECO:0007669"/>
    <property type="project" value="TreeGrafter"/>
</dbReference>
<evidence type="ECO:0000256" key="2">
    <source>
        <dbReference type="SAM" id="MobiDB-lite"/>
    </source>
</evidence>
<evidence type="ECO:0000256" key="1">
    <source>
        <dbReference type="ARBA" id="ARBA00023054"/>
    </source>
</evidence>
<evidence type="ECO:0000313" key="3">
    <source>
        <dbReference type="Proteomes" id="UP000221080"/>
    </source>
</evidence>
<organism evidence="3 4">
    <name type="scientific">Ictalurus punctatus</name>
    <name type="common">Channel catfish</name>
    <name type="synonym">Silurus punctatus</name>
    <dbReference type="NCBI Taxonomy" id="7998"/>
    <lineage>
        <taxon>Eukaryota</taxon>
        <taxon>Metazoa</taxon>
        <taxon>Chordata</taxon>
        <taxon>Craniata</taxon>
        <taxon>Vertebrata</taxon>
        <taxon>Euteleostomi</taxon>
        <taxon>Actinopterygii</taxon>
        <taxon>Neopterygii</taxon>
        <taxon>Teleostei</taxon>
        <taxon>Ostariophysi</taxon>
        <taxon>Siluriformes</taxon>
        <taxon>Ictaluridae</taxon>
        <taxon>Ictalurus</taxon>
    </lineage>
</organism>
<dbReference type="OrthoDB" id="8615648at2759"/>
<feature type="region of interest" description="Disordered" evidence="2">
    <location>
        <begin position="446"/>
        <end position="550"/>
    </location>
</feature>
<accession>A0A2D0T9E1</accession>
<sequence>MHSEKVAKGQRALHPAQDYCHLCLQQGPALTHYRHELSDVQCPPLEPSLRSHVWREDLSLPFPLDLETLEDRSGNHNHHDLQRRQVYLGPNHYTVSERCSPPCYLWREVRVPRWDPWHPPSTCVWERSALAHHGQEVTDGRLAGGLERHSDCGSGRDWYQHEQPHPLNGGPMLAKVRSQRYYREARNVSEEHHLDCMSEKYHQNTHLPKLEWNNRHKFGYNGHCERRHVTFEGHDDGHSVENNGPASPIKNHYNGAKAFFSTEVPQSKFTVSKTSGPKRPMSGIHCGETKLSQADRSEVGGSQSNHRKSQGTVREQIKQVVTELEDVLSGLKQVQMEMKEVVQQIDVLTSDIDLGEEEQGLFNGLPQESTHQAKRIGVVALVHNANRDAESPQRDSTRAIVKSQTTRSLSDHSLSAVISSLPDSHSATKIHTNPSTQIHGLVTVESAQSSQMNHTSALEIQRTRSTANGDCLRARPPRAKVKELQYLRNRTDHTKNPDPPYPLAPISSAKTQRPPPYPQNGLVKAPSRDSNVLKTPPYPGKQKQLTSTMV</sequence>
<dbReference type="Proteomes" id="UP000221080">
    <property type="component" value="Chromosome 20"/>
</dbReference>